<evidence type="ECO:0000256" key="6">
    <source>
        <dbReference type="ARBA" id="ARBA00023125"/>
    </source>
</evidence>
<evidence type="ECO:0000256" key="7">
    <source>
        <dbReference type="ARBA" id="ARBA00047942"/>
    </source>
</evidence>
<dbReference type="SUPFAM" id="SSF53335">
    <property type="entry name" value="S-adenosyl-L-methionine-dependent methyltransferases"/>
    <property type="match status" value="1"/>
</dbReference>
<dbReference type="PRINTS" id="PR00507">
    <property type="entry name" value="N12N6MTFRASE"/>
</dbReference>
<evidence type="ECO:0000256" key="2">
    <source>
        <dbReference type="ARBA" id="ARBA00022603"/>
    </source>
</evidence>
<evidence type="ECO:0000313" key="11">
    <source>
        <dbReference type="EMBL" id="MBZ2165213.1"/>
    </source>
</evidence>
<keyword evidence="3" id="KW-0808">Transferase</keyword>
<sequence>MLQAPAEIIELVDKFERNINAYKNPSYKEEQLKQEFINPFFKALGWDIDNTTGAAPQYRDVIFEDSIKIAGGTRAPDYCFTLAGRKMFFVEAKKPSVNIDKNIKPSYQLRRYAWSAKLPLSILTDFEELAVYDSRTTPKKTDRTTTGRIKYLTYKDYVDQWDYLYNTFSKDAVLKGSYDKYAETTKKKKGTTLVDDEFLSEIETWRELLAKDIALRNSDLTVDELNYSVQQIIDRIIFLRMAEDRGAEKYGQLQKLLNKQAIFQELCEIWKSADEKYNSGLFHFKNEKTQKSPPDTLTPQLEIKDGIFKQIIKNLYYPDSPYEFSVLSPEILGNVYEQFLGKVIRLTTGHRAKIEEKPEVKKAGGVYYTPQYIVEYIVENTIGKLCRDKTPQKVSELRILDPACGSGSFLLGAYNYLLNWHLIYYSNLKDKNRLKDQIYKGKNNEWHLTIKEKKRILLNNIYGVDIDRQAVEVTKLSLLLKVLEGENRDVLEAQQKLYKERALPDLENNIKCGNSLISPEIYNNQDLQFTAEELKHINAFNWNNEFGDIMDNGGFDTIIGNPPYGAILSNNESIYIQNTFVLQDYQLDTYLLFIERSIHFLKDNGLFGMIIPNTWLLNFKIENIRRYIFSNTEIVKVVHFLFYVFKATVDTEISIIKKASPKKNHQIKIEIIDKDRNIDTHNIKQVNWIDKGGKPVNIFEKQEFITITDKMKNLDKLDELFLIRQGTKPFQKGKGKPPQTEKIVQEKPFVSHIKNDVTFRPLLRGSMMHKYKIKWDNDYWISFGDWLAEPRYSANYDAPKIIIRQTGDSPIATIDNSKFIVRDNLYAITTKKDELNEIDLRYILGIINSNLIKWFYQKILNPEKGEALAQVKRGHIAQFPIKVPILDDEIDKKQYELMVNLVNQMIQLNTDIDIARTPQDRELMQRQIDATDKQIDKLVYELYGLTKEEIKIVEDMG</sequence>
<keyword evidence="5" id="KW-0680">Restriction system</keyword>
<evidence type="ECO:0000259" key="9">
    <source>
        <dbReference type="Pfam" id="PF07669"/>
    </source>
</evidence>
<dbReference type="GO" id="GO:0005524">
    <property type="term" value="F:ATP binding"/>
    <property type="evidence" value="ECO:0007669"/>
    <property type="project" value="UniProtKB-KW"/>
</dbReference>
<gene>
    <name evidence="11" type="ORF">K8N75_04035</name>
</gene>
<keyword evidence="6" id="KW-0238">DNA-binding</keyword>
<dbReference type="InterPro" id="IPR025931">
    <property type="entry name" value="TaqI_C"/>
</dbReference>
<feature type="domain" description="TaqI-like C-terminal specificity" evidence="10">
    <location>
        <begin position="761"/>
        <end position="881"/>
    </location>
</feature>
<dbReference type="GO" id="GO:0003677">
    <property type="term" value="F:DNA binding"/>
    <property type="evidence" value="ECO:0007669"/>
    <property type="project" value="UniProtKB-KW"/>
</dbReference>
<dbReference type="InterPro" id="IPR023135">
    <property type="entry name" value="N6_DNA_MeTrfase_TaqI_C"/>
</dbReference>
<dbReference type="EC" id="2.1.1.72" evidence="1"/>
<feature type="domain" description="Type II methyltransferase M.TaqI-like" evidence="9">
    <location>
        <begin position="459"/>
        <end position="644"/>
    </location>
</feature>
<dbReference type="InterPro" id="IPR002052">
    <property type="entry name" value="DNA_methylase_N6_adenine_CS"/>
</dbReference>
<dbReference type="GO" id="GO:0009007">
    <property type="term" value="F:site-specific DNA-methyltransferase (adenine-specific) activity"/>
    <property type="evidence" value="ECO:0007669"/>
    <property type="project" value="UniProtKB-EC"/>
</dbReference>
<keyword evidence="2 11" id="KW-0489">Methyltransferase</keyword>
<dbReference type="Pfam" id="PF04313">
    <property type="entry name" value="HSDR_N"/>
    <property type="match status" value="1"/>
</dbReference>
<name>A0A8T5UWK0_9EURY</name>
<dbReference type="PANTHER" id="PTHR33841">
    <property type="entry name" value="DNA METHYLTRANSFERASE YEEA-RELATED"/>
    <property type="match status" value="1"/>
</dbReference>
<dbReference type="Gene3D" id="3.90.220.10">
    <property type="entry name" value="Adenine-n6-DNA-methyltransferase Taqi, Chain A, domain 2"/>
    <property type="match status" value="1"/>
</dbReference>
<proteinExistence type="predicted"/>
<dbReference type="GO" id="GO:0009035">
    <property type="term" value="F:type I site-specific deoxyribonuclease activity"/>
    <property type="evidence" value="ECO:0007669"/>
    <property type="project" value="UniProtKB-EC"/>
</dbReference>
<evidence type="ECO:0000259" key="8">
    <source>
        <dbReference type="Pfam" id="PF04313"/>
    </source>
</evidence>
<evidence type="ECO:0000256" key="4">
    <source>
        <dbReference type="ARBA" id="ARBA00022691"/>
    </source>
</evidence>
<comment type="caution">
    <text evidence="11">The sequence shown here is derived from an EMBL/GenBank/DDBJ whole genome shotgun (WGS) entry which is preliminary data.</text>
</comment>
<keyword evidence="12" id="KW-1185">Reference proteome</keyword>
<dbReference type="PROSITE" id="PS00092">
    <property type="entry name" value="N6_MTASE"/>
    <property type="match status" value="1"/>
</dbReference>
<dbReference type="PANTHER" id="PTHR33841:SF1">
    <property type="entry name" value="DNA METHYLTRANSFERASE A"/>
    <property type="match status" value="1"/>
</dbReference>
<evidence type="ECO:0000313" key="12">
    <source>
        <dbReference type="Proteomes" id="UP000825933"/>
    </source>
</evidence>
<dbReference type="InterPro" id="IPR029063">
    <property type="entry name" value="SAM-dependent_MTases_sf"/>
</dbReference>
<dbReference type="Proteomes" id="UP000825933">
    <property type="component" value="Unassembled WGS sequence"/>
</dbReference>
<dbReference type="RefSeq" id="WP_223790833.1">
    <property type="nucleotide sequence ID" value="NZ_JAIOUQ010000003.1"/>
</dbReference>
<dbReference type="Pfam" id="PF12950">
    <property type="entry name" value="TaqI_C"/>
    <property type="match status" value="1"/>
</dbReference>
<dbReference type="GO" id="GO:0032259">
    <property type="term" value="P:methylation"/>
    <property type="evidence" value="ECO:0007669"/>
    <property type="project" value="UniProtKB-KW"/>
</dbReference>
<dbReference type="InterPro" id="IPR050953">
    <property type="entry name" value="N4_N6_ade-DNA_methylase"/>
</dbReference>
<evidence type="ECO:0000256" key="3">
    <source>
        <dbReference type="ARBA" id="ARBA00022679"/>
    </source>
</evidence>
<dbReference type="GO" id="GO:0009307">
    <property type="term" value="P:DNA restriction-modification system"/>
    <property type="evidence" value="ECO:0007669"/>
    <property type="project" value="UniProtKB-KW"/>
</dbReference>
<dbReference type="Pfam" id="PF07669">
    <property type="entry name" value="Eco57I"/>
    <property type="match status" value="1"/>
</dbReference>
<reference evidence="12" key="1">
    <citation type="journal article" date="2022" name="Microbiol. Resour. Announc.">
        <title>Draft Genome Sequence of a Methanogenic Archaeon from West Spitsbergen Permafrost.</title>
        <authorList>
            <person name="Trubitsyn V."/>
            <person name="Rivkina E."/>
            <person name="Shcherbakova V."/>
        </authorList>
    </citation>
    <scope>NUCLEOTIDE SEQUENCE [LARGE SCALE GENOMIC DNA]</scope>
    <source>
        <strain evidence="12">VT</strain>
    </source>
</reference>
<feature type="domain" description="Restriction endonuclease type I HsdR N-terminal" evidence="8">
    <location>
        <begin position="27"/>
        <end position="139"/>
    </location>
</feature>
<evidence type="ECO:0000259" key="10">
    <source>
        <dbReference type="Pfam" id="PF12950"/>
    </source>
</evidence>
<evidence type="ECO:0000256" key="5">
    <source>
        <dbReference type="ARBA" id="ARBA00022747"/>
    </source>
</evidence>
<protein>
    <recommendedName>
        <fullName evidence="1">site-specific DNA-methyltransferase (adenine-specific)</fullName>
        <ecNumber evidence="1">2.1.1.72</ecNumber>
    </recommendedName>
</protein>
<dbReference type="InterPro" id="IPR007409">
    <property type="entry name" value="Restrct_endonuc_type1_HsdR_N"/>
</dbReference>
<keyword evidence="4" id="KW-0949">S-adenosyl-L-methionine</keyword>
<dbReference type="EMBL" id="JAIOUQ010000003">
    <property type="protein sequence ID" value="MBZ2165213.1"/>
    <property type="molecule type" value="Genomic_DNA"/>
</dbReference>
<dbReference type="Gene3D" id="3.40.50.150">
    <property type="entry name" value="Vaccinia Virus protein VP39"/>
    <property type="match status" value="1"/>
</dbReference>
<evidence type="ECO:0000256" key="1">
    <source>
        <dbReference type="ARBA" id="ARBA00011900"/>
    </source>
</evidence>
<comment type="catalytic activity">
    <reaction evidence="7">
        <text>a 2'-deoxyadenosine in DNA + S-adenosyl-L-methionine = an N(6)-methyl-2'-deoxyadenosine in DNA + S-adenosyl-L-homocysteine + H(+)</text>
        <dbReference type="Rhea" id="RHEA:15197"/>
        <dbReference type="Rhea" id="RHEA-COMP:12418"/>
        <dbReference type="Rhea" id="RHEA-COMP:12419"/>
        <dbReference type="ChEBI" id="CHEBI:15378"/>
        <dbReference type="ChEBI" id="CHEBI:57856"/>
        <dbReference type="ChEBI" id="CHEBI:59789"/>
        <dbReference type="ChEBI" id="CHEBI:90615"/>
        <dbReference type="ChEBI" id="CHEBI:90616"/>
        <dbReference type="EC" id="2.1.1.72"/>
    </reaction>
</comment>
<accession>A0A8T5UWK0</accession>
<dbReference type="AlphaFoldDB" id="A0A8T5UWK0"/>
<dbReference type="InterPro" id="IPR011639">
    <property type="entry name" value="MethylTrfase_TaqI-like_dom"/>
</dbReference>
<organism evidence="11 12">
    <name type="scientific">Methanobacterium spitsbergense</name>
    <dbReference type="NCBI Taxonomy" id="2874285"/>
    <lineage>
        <taxon>Archaea</taxon>
        <taxon>Methanobacteriati</taxon>
        <taxon>Methanobacteriota</taxon>
        <taxon>Methanomada group</taxon>
        <taxon>Methanobacteria</taxon>
        <taxon>Methanobacteriales</taxon>
        <taxon>Methanobacteriaceae</taxon>
        <taxon>Methanobacterium</taxon>
    </lineage>
</organism>